<evidence type="ECO:0000256" key="3">
    <source>
        <dbReference type="ARBA" id="ARBA00022960"/>
    </source>
</evidence>
<protein>
    <recommendedName>
        <fullName evidence="2 5">Cell shape-determining protein MreC</fullName>
    </recommendedName>
    <alternativeName>
        <fullName evidence="4 5">Cell shape protein MreC</fullName>
    </alternativeName>
</protein>
<reference evidence="8" key="1">
    <citation type="submission" date="2020-12" db="EMBL/GenBank/DDBJ databases">
        <title>Clostridium thailandense sp. nov., a novel acetogenic bacterium isolated from peat land soil in Thailand.</title>
        <authorList>
            <person name="Chaikitkaew S."/>
            <person name="Birkeland N.K."/>
        </authorList>
    </citation>
    <scope>NUCLEOTIDE SEQUENCE</scope>
    <source>
        <strain evidence="8">DSM 17425</strain>
    </source>
</reference>
<keyword evidence="9" id="KW-1185">Reference proteome</keyword>
<dbReference type="InterPro" id="IPR042177">
    <property type="entry name" value="Cell/Rod_1"/>
</dbReference>
<dbReference type="PANTHER" id="PTHR34138">
    <property type="entry name" value="CELL SHAPE-DETERMINING PROTEIN MREC"/>
    <property type="match status" value="1"/>
</dbReference>
<evidence type="ECO:0000256" key="4">
    <source>
        <dbReference type="ARBA" id="ARBA00032089"/>
    </source>
</evidence>
<comment type="function">
    <text evidence="5">Involved in formation and maintenance of cell shape.</text>
</comment>
<organism evidence="8 9">
    <name type="scientific">Clostridium aciditolerans</name>
    <dbReference type="NCBI Taxonomy" id="339861"/>
    <lineage>
        <taxon>Bacteria</taxon>
        <taxon>Bacillati</taxon>
        <taxon>Bacillota</taxon>
        <taxon>Clostridia</taxon>
        <taxon>Eubacteriales</taxon>
        <taxon>Clostridiaceae</taxon>
        <taxon>Clostridium</taxon>
    </lineage>
</organism>
<keyword evidence="6" id="KW-0175">Coiled coil</keyword>
<gene>
    <name evidence="8" type="primary">mreC</name>
    <name evidence="8" type="ORF">I6U51_02970</name>
</gene>
<evidence type="ECO:0000313" key="8">
    <source>
        <dbReference type="EMBL" id="MBI6871667.1"/>
    </source>
</evidence>
<evidence type="ECO:0000256" key="2">
    <source>
        <dbReference type="ARBA" id="ARBA00013855"/>
    </source>
</evidence>
<evidence type="ECO:0000313" key="9">
    <source>
        <dbReference type="Proteomes" id="UP000622687"/>
    </source>
</evidence>
<dbReference type="NCBIfam" id="TIGR00219">
    <property type="entry name" value="mreC"/>
    <property type="match status" value="1"/>
</dbReference>
<dbReference type="InterPro" id="IPR055342">
    <property type="entry name" value="MreC_beta-barrel_core"/>
</dbReference>
<dbReference type="Pfam" id="PF04085">
    <property type="entry name" value="MreC"/>
    <property type="match status" value="1"/>
</dbReference>
<dbReference type="EMBL" id="JAEEGB010000004">
    <property type="protein sequence ID" value="MBI6871667.1"/>
    <property type="molecule type" value="Genomic_DNA"/>
</dbReference>
<dbReference type="Gene3D" id="2.40.10.340">
    <property type="entry name" value="Rod shape-determining protein MreC, domain 1"/>
    <property type="match status" value="1"/>
</dbReference>
<name>A0A934HW57_9CLOT</name>
<comment type="similarity">
    <text evidence="1 5">Belongs to the MreC family.</text>
</comment>
<dbReference type="GO" id="GO:0005886">
    <property type="term" value="C:plasma membrane"/>
    <property type="evidence" value="ECO:0007669"/>
    <property type="project" value="TreeGrafter"/>
</dbReference>
<dbReference type="Proteomes" id="UP000622687">
    <property type="component" value="Unassembled WGS sequence"/>
</dbReference>
<evidence type="ECO:0000256" key="1">
    <source>
        <dbReference type="ARBA" id="ARBA00009369"/>
    </source>
</evidence>
<dbReference type="Gene3D" id="2.40.10.350">
    <property type="entry name" value="Rod shape-determining protein MreC, domain 2"/>
    <property type="match status" value="1"/>
</dbReference>
<dbReference type="InterPro" id="IPR042175">
    <property type="entry name" value="Cell/Rod_MreC_2"/>
</dbReference>
<sequence length="289" mass="32226">MKFFRNKLAVTIVVLSVTFLILISHSIKGDNMSFMKNGIGVTFNSVQGGIFRFNSGVKDWFGFAFNFSNVKKENEELKKKNNELESKAIDYESLKSENDRLRNMLNFKSQNSEYNYIGCDIRGKGSSGLLDQFIVNKGSKDGIGKYMLAISSQGEVVGQVTSVGNNWSMVQTLANVNTNVNIAVSGYIERTKDNGIVQGYKNSSNELLAKLSYLPLDSDIKKGDVVCTSDIATPYPGLYPKGIRIGSVIDIEEDKGKVMKNAIIKPYVDFNKLEELFIVVPKEKIDIKY</sequence>
<dbReference type="AlphaFoldDB" id="A0A934HW57"/>
<accession>A0A934HW57</accession>
<keyword evidence="3 5" id="KW-0133">Cell shape</keyword>
<proteinExistence type="inferred from homology"/>
<evidence type="ECO:0000256" key="5">
    <source>
        <dbReference type="PIRNR" id="PIRNR038471"/>
    </source>
</evidence>
<feature type="coiled-coil region" evidence="6">
    <location>
        <begin position="67"/>
        <end position="111"/>
    </location>
</feature>
<comment type="caution">
    <text evidence="8">The sequence shown here is derived from an EMBL/GenBank/DDBJ whole genome shotgun (WGS) entry which is preliminary data.</text>
</comment>
<dbReference type="PANTHER" id="PTHR34138:SF1">
    <property type="entry name" value="CELL SHAPE-DETERMINING PROTEIN MREC"/>
    <property type="match status" value="1"/>
</dbReference>
<dbReference type="RefSeq" id="WP_211141116.1">
    <property type="nucleotide sequence ID" value="NZ_JAEEGB010000004.1"/>
</dbReference>
<feature type="domain" description="Rod shape-determining protein MreC beta-barrel core" evidence="7">
    <location>
        <begin position="125"/>
        <end position="279"/>
    </location>
</feature>
<dbReference type="PIRSF" id="PIRSF038471">
    <property type="entry name" value="MreC"/>
    <property type="match status" value="1"/>
</dbReference>
<dbReference type="InterPro" id="IPR007221">
    <property type="entry name" value="MreC"/>
</dbReference>
<evidence type="ECO:0000256" key="6">
    <source>
        <dbReference type="SAM" id="Coils"/>
    </source>
</evidence>
<dbReference type="GO" id="GO:0008360">
    <property type="term" value="P:regulation of cell shape"/>
    <property type="evidence" value="ECO:0007669"/>
    <property type="project" value="UniProtKB-KW"/>
</dbReference>
<evidence type="ECO:0000259" key="7">
    <source>
        <dbReference type="Pfam" id="PF04085"/>
    </source>
</evidence>